<gene>
    <name evidence="2" type="ordered locus">TUZN_0920</name>
</gene>
<dbReference type="eggNOG" id="arCOG03265">
    <property type="taxonomic scope" value="Archaea"/>
</dbReference>
<sequence length="605" mass="64184">MGEAGGYWGFLISTPIYPFAPTGKVSYIKGRAYFVTSDYEYIYVVGSEIFGNYSYWHIEKRDLNLDLIAEYTSPNMIGIPQYVGIDPVTGQLWVVGDTISGGNATWAILVLNRNLTKPTVLKPGLPGRALGVAFDDAGDAYVYGRGGIVKYSPNGTELASFTGNFTIVGVVYAGNLLYVVTADYKLLILDLNLNKINVIDLEPLILNNIQNEYYGLKIINGFGKIITTASDGLNIYAIGTAMPGPDVHWAPAVNVTGVIYFSISIPLPAVPVSVSVVDGFGSVEDWHIDVVYPSTNVLVASGDGVAKAKLLQGTRYIARIYGPGFFYSTTFVVNGSEIVVRVPTGRLSARVVDSFGRVVDSWPVEIVGVASGNGTVGPLEVLAGNYVVAAKAFGKKFEKAVVVEAGEVVNAVVQIPTANLSIVVVNSSGRQIQPSEVLLEGPISMSFQKPPAGLELLAGNYTVEILTEGKNITEQIELKPGEVKTVKIVVPTGIESSTTSAVPTGTAATVTTTAVLTVTSVVASSPSVSTVTVSSVVTRTIIASSSSTLLSGEAPLFVIAVAASVAVLAAVLAVRKRRKVIRLEPLEGEETRTWGTQKREEEGRD</sequence>
<keyword evidence="3" id="KW-1185">Reference proteome</keyword>
<keyword evidence="1" id="KW-0472">Membrane</keyword>
<dbReference type="KEGG" id="tuz:TUZN_0920"/>
<dbReference type="EMBL" id="CP002590">
    <property type="protein sequence ID" value="AEA12403.1"/>
    <property type="molecule type" value="Genomic_DNA"/>
</dbReference>
<dbReference type="AlphaFoldDB" id="F2L5V8"/>
<dbReference type="SUPFAM" id="SSF101898">
    <property type="entry name" value="NHL repeat"/>
    <property type="match status" value="1"/>
</dbReference>
<dbReference type="Proteomes" id="UP000008138">
    <property type="component" value="Chromosome"/>
</dbReference>
<evidence type="ECO:0000313" key="3">
    <source>
        <dbReference type="Proteomes" id="UP000008138"/>
    </source>
</evidence>
<feature type="transmembrane region" description="Helical" evidence="1">
    <location>
        <begin position="554"/>
        <end position="574"/>
    </location>
</feature>
<name>F2L5V8_THEU7</name>
<keyword evidence="1" id="KW-1133">Transmembrane helix</keyword>
<evidence type="ECO:0000256" key="1">
    <source>
        <dbReference type="SAM" id="Phobius"/>
    </source>
</evidence>
<keyword evidence="1" id="KW-0812">Transmembrane</keyword>
<organism evidence="2 3">
    <name type="scientific">Thermoproteus uzoniensis (strain 768-20)</name>
    <dbReference type="NCBI Taxonomy" id="999630"/>
    <lineage>
        <taxon>Archaea</taxon>
        <taxon>Thermoproteota</taxon>
        <taxon>Thermoprotei</taxon>
        <taxon>Thermoproteales</taxon>
        <taxon>Thermoproteaceae</taxon>
        <taxon>Thermoproteus</taxon>
    </lineage>
</organism>
<accession>F2L5V8</accession>
<protein>
    <submittedName>
        <fullName evidence="2">Uncharacterized protein</fullName>
    </submittedName>
</protein>
<dbReference type="HOGENOM" id="CLU_451025_0_0_2"/>
<evidence type="ECO:0000313" key="2">
    <source>
        <dbReference type="EMBL" id="AEA12403.1"/>
    </source>
</evidence>
<reference evidence="2 3" key="1">
    <citation type="journal article" date="2011" name="J. Bacteriol.">
        <title>Complete genome sequence of the thermoacidophilic crenarchaeon Thermoproteus uzoniensis 768-20.</title>
        <authorList>
            <person name="Mardanov A.V."/>
            <person name="Gumerov V.M."/>
            <person name="Beletsky A.V."/>
            <person name="Prokofeva M.I."/>
            <person name="Bonch-Osmolovskaya E.A."/>
            <person name="Ravin N.V."/>
            <person name="Skryabin K.G."/>
        </authorList>
    </citation>
    <scope>NUCLEOTIDE SEQUENCE [LARGE SCALE GENOMIC DNA]</scope>
    <source>
        <strain evidence="2 3">768-20</strain>
    </source>
</reference>
<proteinExistence type="predicted"/>
<reference key="2">
    <citation type="submission" date="2011-03" db="EMBL/GenBank/DDBJ databases">
        <title>Complete genome sequence of the thermoacidophilic crenarchaeon Thermoproteus uzoniensis 768-20.</title>
        <authorList>
            <person name="Mardanov A.V."/>
            <person name="Gumerov V.M."/>
            <person name="Beletsky A.V."/>
            <person name="Prokofeva M.I."/>
            <person name="Bonch-Osmolovskaya E.A."/>
            <person name="Ravin N.V."/>
            <person name="Skryabin K.G."/>
        </authorList>
    </citation>
    <scope>NUCLEOTIDE SEQUENCE</scope>
    <source>
        <strain>768-20</strain>
    </source>
</reference>